<feature type="compositionally biased region" description="Basic and acidic residues" evidence="1">
    <location>
        <begin position="155"/>
        <end position="165"/>
    </location>
</feature>
<name>A0ABR1R3Q5_9PEZI</name>
<dbReference type="Proteomes" id="UP001396898">
    <property type="component" value="Unassembled WGS sequence"/>
</dbReference>
<feature type="compositionally biased region" description="Basic and acidic residues" evidence="1">
    <location>
        <begin position="213"/>
        <end position="223"/>
    </location>
</feature>
<feature type="region of interest" description="Disordered" evidence="1">
    <location>
        <begin position="136"/>
        <end position="181"/>
    </location>
</feature>
<proteinExistence type="predicted"/>
<evidence type="ECO:0000256" key="1">
    <source>
        <dbReference type="SAM" id="MobiDB-lite"/>
    </source>
</evidence>
<gene>
    <name evidence="2" type="ORF">PG991_014958</name>
</gene>
<reference evidence="2 3" key="1">
    <citation type="submission" date="2023-01" db="EMBL/GenBank/DDBJ databases">
        <title>Analysis of 21 Apiospora genomes using comparative genomics revels a genus with tremendous synthesis potential of carbohydrate active enzymes and secondary metabolites.</title>
        <authorList>
            <person name="Sorensen T."/>
        </authorList>
    </citation>
    <scope>NUCLEOTIDE SEQUENCE [LARGE SCALE GENOMIC DNA]</scope>
    <source>
        <strain evidence="2 3">CBS 20057</strain>
    </source>
</reference>
<comment type="caution">
    <text evidence="2">The sequence shown here is derived from an EMBL/GenBank/DDBJ whole genome shotgun (WGS) entry which is preliminary data.</text>
</comment>
<dbReference type="EMBL" id="JAQQWI010000020">
    <property type="protein sequence ID" value="KAK7998763.1"/>
    <property type="molecule type" value="Genomic_DNA"/>
</dbReference>
<evidence type="ECO:0000313" key="2">
    <source>
        <dbReference type="EMBL" id="KAK7998763.1"/>
    </source>
</evidence>
<organism evidence="2 3">
    <name type="scientific">Apiospora marii</name>
    <dbReference type="NCBI Taxonomy" id="335849"/>
    <lineage>
        <taxon>Eukaryota</taxon>
        <taxon>Fungi</taxon>
        <taxon>Dikarya</taxon>
        <taxon>Ascomycota</taxon>
        <taxon>Pezizomycotina</taxon>
        <taxon>Sordariomycetes</taxon>
        <taxon>Xylariomycetidae</taxon>
        <taxon>Amphisphaeriales</taxon>
        <taxon>Apiosporaceae</taxon>
        <taxon>Apiospora</taxon>
    </lineage>
</organism>
<feature type="compositionally biased region" description="Polar residues" evidence="1">
    <location>
        <begin position="1"/>
        <end position="11"/>
    </location>
</feature>
<keyword evidence="3" id="KW-1185">Reference proteome</keyword>
<evidence type="ECO:0000313" key="3">
    <source>
        <dbReference type="Proteomes" id="UP001396898"/>
    </source>
</evidence>
<feature type="region of interest" description="Disordered" evidence="1">
    <location>
        <begin position="199"/>
        <end position="223"/>
    </location>
</feature>
<protein>
    <submittedName>
        <fullName evidence="2">Uncharacterized protein</fullName>
    </submittedName>
</protein>
<feature type="region of interest" description="Disordered" evidence="1">
    <location>
        <begin position="1"/>
        <end position="40"/>
    </location>
</feature>
<accession>A0ABR1R3Q5</accession>
<sequence length="328" mass="36004">MTLCIGSTSPTRSRDSFQHPLRTEPLLQPSAGPGVADPSSTERLRLTNAAKPRSPLPARIANVATRTALAYWVHPDAEPSFAQDYKSIAARLGLPPRVESEEPLAGPKPYSTGVCIWINPPQCCTARFSCRTTLIDDPRPADRQPATSAQASGRHRADDGARSDDIAGNSPGMKRRRKRSEKSVKRLLSEFSCTPASIKAAASERGGGNMVRGRSEYDRRRRPEVSDSILRNVGYLGRSSSGEKRDDWWGFPAAPARVRARKREDGDSDSDGDDSVLLESTIRLHNFLVPSYTRPGTSTSRALLEIHELAQAAFEVEDNLFPDNRQKA</sequence>